<evidence type="ECO:0000313" key="3">
    <source>
        <dbReference type="Proteomes" id="UP000823405"/>
    </source>
</evidence>
<dbReference type="EMBL" id="JAAAIN010004349">
    <property type="protein sequence ID" value="KAG0281993.1"/>
    <property type="molecule type" value="Genomic_DNA"/>
</dbReference>
<evidence type="ECO:0008006" key="4">
    <source>
        <dbReference type="Google" id="ProtNLM"/>
    </source>
</evidence>
<organism evidence="2 3">
    <name type="scientific">Linnemannia gamsii</name>
    <dbReference type="NCBI Taxonomy" id="64522"/>
    <lineage>
        <taxon>Eukaryota</taxon>
        <taxon>Fungi</taxon>
        <taxon>Fungi incertae sedis</taxon>
        <taxon>Mucoromycota</taxon>
        <taxon>Mortierellomycotina</taxon>
        <taxon>Mortierellomycetes</taxon>
        <taxon>Mortierellales</taxon>
        <taxon>Mortierellaceae</taxon>
        <taxon>Linnemannia</taxon>
    </lineage>
</organism>
<name>A0A9P6UEA6_9FUNG</name>
<evidence type="ECO:0000256" key="1">
    <source>
        <dbReference type="SAM" id="MobiDB-lite"/>
    </source>
</evidence>
<gene>
    <name evidence="2" type="ORF">BGZ97_009182</name>
</gene>
<dbReference type="Proteomes" id="UP000823405">
    <property type="component" value="Unassembled WGS sequence"/>
</dbReference>
<proteinExistence type="predicted"/>
<feature type="non-terminal residue" evidence="2">
    <location>
        <position position="1"/>
    </location>
</feature>
<protein>
    <recommendedName>
        <fullName evidence="4">WD40 repeat-like protein</fullName>
    </recommendedName>
</protein>
<dbReference type="AlphaFoldDB" id="A0A9P6UEA6"/>
<feature type="compositionally biased region" description="Polar residues" evidence="1">
    <location>
        <begin position="196"/>
        <end position="209"/>
    </location>
</feature>
<feature type="region of interest" description="Disordered" evidence="1">
    <location>
        <begin position="152"/>
        <end position="218"/>
    </location>
</feature>
<evidence type="ECO:0000313" key="2">
    <source>
        <dbReference type="EMBL" id="KAG0281993.1"/>
    </source>
</evidence>
<dbReference type="OrthoDB" id="2441404at2759"/>
<comment type="caution">
    <text evidence="2">The sequence shown here is derived from an EMBL/GenBank/DDBJ whole genome shotgun (WGS) entry which is preliminary data.</text>
</comment>
<feature type="compositionally biased region" description="Polar residues" evidence="1">
    <location>
        <begin position="172"/>
        <end position="181"/>
    </location>
</feature>
<keyword evidence="3" id="KW-1185">Reference proteome</keyword>
<sequence>CGDSVWLWKAVSRDAVVEWRRVLVIREFFEGVARVAAIDWKPNALEFAIATEAGCVQTWRLVDETSEGFSARLLWSLGQTGFVATDAVIVDVVGLSTTNQGLLKQRGANDGSPPSKITSFEPQDVFLGENQDNLSGGGQGVFAGEGWGNFSYQSQNNYSDDGQDDFSDEGQDNFSCDGQDNFSDDGRYSLSDEDQGSYSYNDQDSFSNEGQDESQHEI</sequence>
<reference evidence="2" key="1">
    <citation type="journal article" date="2020" name="Fungal Divers.">
        <title>Resolving the Mortierellaceae phylogeny through synthesis of multi-gene phylogenetics and phylogenomics.</title>
        <authorList>
            <person name="Vandepol N."/>
            <person name="Liber J."/>
            <person name="Desiro A."/>
            <person name="Na H."/>
            <person name="Kennedy M."/>
            <person name="Barry K."/>
            <person name="Grigoriev I.V."/>
            <person name="Miller A.N."/>
            <person name="O'Donnell K."/>
            <person name="Stajich J.E."/>
            <person name="Bonito G."/>
        </authorList>
    </citation>
    <scope>NUCLEOTIDE SEQUENCE</scope>
    <source>
        <strain evidence="2">NVP60</strain>
    </source>
</reference>
<feature type="compositionally biased region" description="Acidic residues" evidence="1">
    <location>
        <begin position="161"/>
        <end position="171"/>
    </location>
</feature>
<accession>A0A9P6UEA6</accession>